<reference evidence="3 4" key="1">
    <citation type="journal article" date="2019" name="Int. J. Syst. Evol. Microbiol.">
        <title>The Global Catalogue of Microorganisms (GCM) 10K type strain sequencing project: providing services to taxonomists for standard genome sequencing and annotation.</title>
        <authorList>
            <consortium name="The Broad Institute Genomics Platform"/>
            <consortium name="The Broad Institute Genome Sequencing Center for Infectious Disease"/>
            <person name="Wu L."/>
            <person name="Ma J."/>
        </authorList>
    </citation>
    <scope>NUCLEOTIDE SEQUENCE [LARGE SCALE GENOMIC DNA]</scope>
    <source>
        <strain evidence="3 4">JCM 16014</strain>
    </source>
</reference>
<feature type="region of interest" description="Disordered" evidence="1">
    <location>
        <begin position="1"/>
        <end position="42"/>
    </location>
</feature>
<evidence type="ECO:0000256" key="1">
    <source>
        <dbReference type="SAM" id="MobiDB-lite"/>
    </source>
</evidence>
<evidence type="ECO:0000313" key="4">
    <source>
        <dbReference type="Proteomes" id="UP001500751"/>
    </source>
</evidence>
<dbReference type="Proteomes" id="UP001500751">
    <property type="component" value="Unassembled WGS sequence"/>
</dbReference>
<dbReference type="EMBL" id="BAAAQN010000032">
    <property type="protein sequence ID" value="GAA2042274.1"/>
    <property type="molecule type" value="Genomic_DNA"/>
</dbReference>
<dbReference type="Pfam" id="PF18726">
    <property type="entry name" value="HEPN_SAV_6107"/>
    <property type="match status" value="1"/>
</dbReference>
<dbReference type="RefSeq" id="WP_344668197.1">
    <property type="nucleotide sequence ID" value="NZ_BAAAQN010000032.1"/>
</dbReference>
<comment type="caution">
    <text evidence="3">The sequence shown here is derived from an EMBL/GenBank/DDBJ whole genome shotgun (WGS) entry which is preliminary data.</text>
</comment>
<sequence length="176" mass="18227">MPAATKTLKSTDTGPIAGSRAHPPPLPPMGSGGHRRGPASRSARDLFDQAVHELAEAVTNSHPYDRYCGAHMAALHASAAVVTARAVPSAPGRGRPRSVWDLLYREAPELADWAAYFASGATRRAAAQAGLPNAVTDAEAAELAREAEVYLGVVAQLLGLPFQDGLPLGSGEQAAS</sequence>
<dbReference type="InterPro" id="IPR040891">
    <property type="entry name" value="HEPN_SAV_6107"/>
</dbReference>
<feature type="domain" description="SAV-6107-like HEPN" evidence="2">
    <location>
        <begin position="58"/>
        <end position="154"/>
    </location>
</feature>
<organism evidence="3 4">
    <name type="scientific">Catenulispora yoronensis</name>
    <dbReference type="NCBI Taxonomy" id="450799"/>
    <lineage>
        <taxon>Bacteria</taxon>
        <taxon>Bacillati</taxon>
        <taxon>Actinomycetota</taxon>
        <taxon>Actinomycetes</taxon>
        <taxon>Catenulisporales</taxon>
        <taxon>Catenulisporaceae</taxon>
        <taxon>Catenulispora</taxon>
    </lineage>
</organism>
<keyword evidence="4" id="KW-1185">Reference proteome</keyword>
<name>A0ABN2URW6_9ACTN</name>
<evidence type="ECO:0000259" key="2">
    <source>
        <dbReference type="Pfam" id="PF18726"/>
    </source>
</evidence>
<protein>
    <recommendedName>
        <fullName evidence="2">SAV-6107-like HEPN domain-containing protein</fullName>
    </recommendedName>
</protein>
<evidence type="ECO:0000313" key="3">
    <source>
        <dbReference type="EMBL" id="GAA2042274.1"/>
    </source>
</evidence>
<accession>A0ABN2URW6</accession>
<gene>
    <name evidence="3" type="ORF">GCM10009839_51220</name>
</gene>
<proteinExistence type="predicted"/>